<feature type="transmembrane region" description="Helical" evidence="1">
    <location>
        <begin position="165"/>
        <end position="189"/>
    </location>
</feature>
<dbReference type="Proteomes" id="UP000030816">
    <property type="component" value="Unassembled WGS sequence"/>
</dbReference>
<evidence type="ECO:0000313" key="3">
    <source>
        <dbReference type="Proteomes" id="UP000030816"/>
    </source>
</evidence>
<feature type="transmembrane region" description="Helical" evidence="1">
    <location>
        <begin position="76"/>
        <end position="93"/>
    </location>
</feature>
<comment type="caution">
    <text evidence="2">The sequence shown here is derived from an EMBL/GenBank/DDBJ whole genome shotgun (WGS) entry which is preliminary data.</text>
</comment>
<dbReference type="OrthoDB" id="3358048at2759"/>
<sequence length="208" mass="22186">METRPSRARLRRTFRYPDDSDTPSALDEQAQETLIADLAAQNQQTDASFAAALLVLPALSAVPYVALLLRGPPHPLLAILSLTSLLSTCYTLYKLPPSETGIAPLDAWIQRADVPAASETVRRLKRAAAADKSPLEVYLPYLNCVLASLLVVMGLVAGRGQGDASFAWIGMGNLPAIVYGAVLAAKVVMGGVNPERELTSLRYALKGA</sequence>
<keyword evidence="1" id="KW-0812">Transmembrane</keyword>
<reference evidence="2 3" key="1">
    <citation type="journal article" date="2014" name="Proc. Natl. Acad. Sci. U.S.A.">
        <title>Trajectory and genomic determinants of fungal-pathogen speciation and host adaptation.</title>
        <authorList>
            <person name="Hu X."/>
            <person name="Xiao G."/>
            <person name="Zheng P."/>
            <person name="Shang Y."/>
            <person name="Su Y."/>
            <person name="Zhang X."/>
            <person name="Liu X."/>
            <person name="Zhan S."/>
            <person name="St Leger R.J."/>
            <person name="Wang C."/>
        </authorList>
    </citation>
    <scope>NUCLEOTIDE SEQUENCE [LARGE SCALE GENOMIC DNA]</scope>
    <source>
        <strain evidence="2 3">ARSEF 1941</strain>
    </source>
</reference>
<protein>
    <submittedName>
        <fullName evidence="2">Uncharacterized protein</fullName>
    </submittedName>
</protein>
<evidence type="ECO:0000256" key="1">
    <source>
        <dbReference type="SAM" id="Phobius"/>
    </source>
</evidence>
<accession>A0A0B2WQH6</accession>
<feature type="transmembrane region" description="Helical" evidence="1">
    <location>
        <begin position="138"/>
        <end position="158"/>
    </location>
</feature>
<dbReference type="EMBL" id="AZHE01000008">
    <property type="protein sequence ID" value="KHN98306.1"/>
    <property type="molecule type" value="Genomic_DNA"/>
</dbReference>
<feature type="transmembrane region" description="Helical" evidence="1">
    <location>
        <begin position="47"/>
        <end position="69"/>
    </location>
</feature>
<dbReference type="RefSeq" id="XP_040679372.1">
    <property type="nucleotide sequence ID" value="XM_040822866.1"/>
</dbReference>
<gene>
    <name evidence="2" type="ORF">MAM_04067</name>
</gene>
<dbReference type="HOGENOM" id="CLU_099932_0_0_1"/>
<proteinExistence type="predicted"/>
<organism evidence="2 3">
    <name type="scientific">Metarhizium album (strain ARSEF 1941)</name>
    <dbReference type="NCBI Taxonomy" id="1081103"/>
    <lineage>
        <taxon>Eukaryota</taxon>
        <taxon>Fungi</taxon>
        <taxon>Dikarya</taxon>
        <taxon>Ascomycota</taxon>
        <taxon>Pezizomycotina</taxon>
        <taxon>Sordariomycetes</taxon>
        <taxon>Hypocreomycetidae</taxon>
        <taxon>Hypocreales</taxon>
        <taxon>Clavicipitaceae</taxon>
        <taxon>Metarhizium</taxon>
    </lineage>
</organism>
<keyword evidence="1" id="KW-1133">Transmembrane helix</keyword>
<name>A0A0B2WQH6_METAS</name>
<dbReference type="GeneID" id="63738522"/>
<evidence type="ECO:0000313" key="2">
    <source>
        <dbReference type="EMBL" id="KHN98306.1"/>
    </source>
</evidence>
<dbReference type="AlphaFoldDB" id="A0A0B2WQH6"/>
<keyword evidence="1" id="KW-0472">Membrane</keyword>
<keyword evidence="3" id="KW-1185">Reference proteome</keyword>